<accession>J9DY27</accession>
<name>J9DY27_WUCBA</name>
<dbReference type="Proteomes" id="UP000004810">
    <property type="component" value="Unassembled WGS sequence"/>
</dbReference>
<evidence type="ECO:0000313" key="1">
    <source>
        <dbReference type="EMBL" id="EJW74736.1"/>
    </source>
</evidence>
<sequence length="98" mass="11041">IIGIVFAWFSVEDILLKDHGIVAISTELCGTSLWCAKRLISALGIHIQNFQGTNQLAKVSQDIIQILIDFALQKSFRIIELMPDEKKLVISHYVTVLF</sequence>
<proteinExistence type="predicted"/>
<organism evidence="1 2">
    <name type="scientific">Wuchereria bancrofti</name>
    <dbReference type="NCBI Taxonomy" id="6293"/>
    <lineage>
        <taxon>Eukaryota</taxon>
        <taxon>Metazoa</taxon>
        <taxon>Ecdysozoa</taxon>
        <taxon>Nematoda</taxon>
        <taxon>Chromadorea</taxon>
        <taxon>Rhabditida</taxon>
        <taxon>Spirurina</taxon>
        <taxon>Spiruromorpha</taxon>
        <taxon>Filarioidea</taxon>
        <taxon>Onchocercidae</taxon>
        <taxon>Wuchereria</taxon>
    </lineage>
</organism>
<reference evidence="2" key="1">
    <citation type="submission" date="2012-08" db="EMBL/GenBank/DDBJ databases">
        <title>The Genome Sequence of Wuchereria bancrofti.</title>
        <authorList>
            <person name="Nutman T.B."/>
            <person name="Fink D.L."/>
            <person name="Russ C."/>
            <person name="Young S."/>
            <person name="Zeng Q."/>
            <person name="Koehrsen M."/>
            <person name="Alvarado L."/>
            <person name="Berlin A."/>
            <person name="Chapman S.B."/>
            <person name="Chen Z."/>
            <person name="Freedman E."/>
            <person name="Gellesch M."/>
            <person name="Goldberg J."/>
            <person name="Griggs A."/>
            <person name="Gujja S."/>
            <person name="Heilman E.R."/>
            <person name="Heiman D."/>
            <person name="Hepburn T."/>
            <person name="Howarth C."/>
            <person name="Jen D."/>
            <person name="Larson L."/>
            <person name="Lewis B."/>
            <person name="Mehta T."/>
            <person name="Park D."/>
            <person name="Pearson M."/>
            <person name="Roberts A."/>
            <person name="Saif S."/>
            <person name="Shea T."/>
            <person name="Shenoy N."/>
            <person name="Sisk P."/>
            <person name="Stolte C."/>
            <person name="Sykes S."/>
            <person name="Walk T."/>
            <person name="White J."/>
            <person name="Yandava C."/>
            <person name="Haas B."/>
            <person name="Henn M.R."/>
            <person name="Nusbaum C."/>
            <person name="Birren B."/>
        </authorList>
    </citation>
    <scope>NUCLEOTIDE SEQUENCE [LARGE SCALE GENOMIC DNA]</scope>
    <source>
        <strain evidence="2">NA</strain>
    </source>
</reference>
<comment type="caution">
    <text evidence="1">The sequence shown here is derived from an EMBL/GenBank/DDBJ whole genome shotgun (WGS) entry which is preliminary data.</text>
</comment>
<gene>
    <name evidence="1" type="ORF">WUBG_14356</name>
</gene>
<feature type="non-terminal residue" evidence="1">
    <location>
        <position position="1"/>
    </location>
</feature>
<dbReference type="AlphaFoldDB" id="J9DY27"/>
<dbReference type="EMBL" id="ADBV01011685">
    <property type="protein sequence ID" value="EJW74736.1"/>
    <property type="molecule type" value="Genomic_DNA"/>
</dbReference>
<evidence type="ECO:0000313" key="2">
    <source>
        <dbReference type="Proteomes" id="UP000004810"/>
    </source>
</evidence>
<protein>
    <submittedName>
        <fullName evidence="1">Uncharacterized protein</fullName>
    </submittedName>
</protein>